<proteinExistence type="predicted"/>
<evidence type="ECO:0000256" key="1">
    <source>
        <dbReference type="ARBA" id="ARBA00004117"/>
    </source>
</evidence>
<gene>
    <name evidence="3" type="ORF">SAMN04489759_101338</name>
</gene>
<keyword evidence="4" id="KW-1185">Reference proteome</keyword>
<dbReference type="RefSeq" id="WP_093739131.1">
    <property type="nucleotide sequence ID" value="NZ_FNBP01000001.1"/>
</dbReference>
<evidence type="ECO:0000259" key="2">
    <source>
        <dbReference type="Pfam" id="PF00460"/>
    </source>
</evidence>
<dbReference type="InterPro" id="IPR001444">
    <property type="entry name" value="Flag_bb_rod_N"/>
</dbReference>
<keyword evidence="3" id="KW-0282">Flagellum</keyword>
<reference evidence="4" key="1">
    <citation type="submission" date="2016-10" db="EMBL/GenBank/DDBJ databases">
        <authorList>
            <person name="Varghese N."/>
            <person name="Submissions S."/>
        </authorList>
    </citation>
    <scope>NUCLEOTIDE SEQUENCE [LARGE SCALE GENOMIC DNA]</scope>
    <source>
        <strain evidence="4">DSM 16477</strain>
    </source>
</reference>
<dbReference type="AlphaFoldDB" id="A0A1G7I9N0"/>
<feature type="domain" description="Flagellar basal body rod protein N-terminal" evidence="2">
    <location>
        <begin position="20"/>
        <end position="38"/>
    </location>
</feature>
<dbReference type="OrthoDB" id="9788334at2"/>
<evidence type="ECO:0000313" key="4">
    <source>
        <dbReference type="Proteomes" id="UP000199399"/>
    </source>
</evidence>
<dbReference type="GO" id="GO:0009425">
    <property type="term" value="C:bacterial-type flagellum basal body"/>
    <property type="evidence" value="ECO:0007669"/>
    <property type="project" value="UniProtKB-SubCell"/>
</dbReference>
<dbReference type="Proteomes" id="UP000199399">
    <property type="component" value="Unassembled WGS sequence"/>
</dbReference>
<comment type="subcellular location">
    <subcellularLocation>
        <location evidence="1">Bacterial flagellum basal body</location>
    </subcellularLocation>
</comment>
<organism evidence="3 4">
    <name type="scientific">Sulfitobacter delicatus</name>
    <dbReference type="NCBI Taxonomy" id="218672"/>
    <lineage>
        <taxon>Bacteria</taxon>
        <taxon>Pseudomonadati</taxon>
        <taxon>Pseudomonadota</taxon>
        <taxon>Alphaproteobacteria</taxon>
        <taxon>Rhodobacterales</taxon>
        <taxon>Roseobacteraceae</taxon>
        <taxon>Sulfitobacter</taxon>
    </lineage>
</organism>
<dbReference type="Pfam" id="PF00460">
    <property type="entry name" value="Flg_bb_rod"/>
    <property type="match status" value="1"/>
</dbReference>
<sequence>MFEKLELFRMATAMATHAGQRQAVAAQNVANADTPGYQARDLPKFQSIYRPADAPATARATRDGHLHGAREGAVVAAAFVTGEEAAPNGNSVSLETEMLKSVDAKRQHDRALAIYKSGLNILRSTIRG</sequence>
<dbReference type="EMBL" id="FNBP01000001">
    <property type="protein sequence ID" value="SDF09431.1"/>
    <property type="molecule type" value="Genomic_DNA"/>
</dbReference>
<accession>A0A1G7I9N0</accession>
<keyword evidence="3" id="KW-0966">Cell projection</keyword>
<dbReference type="STRING" id="218672.SAMN04489759_101338"/>
<dbReference type="NCBIfam" id="NF009270">
    <property type="entry name" value="PRK12627.1"/>
    <property type="match status" value="1"/>
</dbReference>
<keyword evidence="3" id="KW-0969">Cilium</keyword>
<name>A0A1G7I9N0_9RHOB</name>
<evidence type="ECO:0000313" key="3">
    <source>
        <dbReference type="EMBL" id="SDF09431.1"/>
    </source>
</evidence>
<protein>
    <submittedName>
        <fullName evidence="3">Flagellar basal-body rod protein FlgB</fullName>
    </submittedName>
</protein>